<evidence type="ECO:0000313" key="2">
    <source>
        <dbReference type="Proteomes" id="UP000886998"/>
    </source>
</evidence>
<protein>
    <submittedName>
        <fullName evidence="1">Uncharacterized protein</fullName>
    </submittedName>
</protein>
<keyword evidence="2" id="KW-1185">Reference proteome</keyword>
<dbReference type="Proteomes" id="UP000886998">
    <property type="component" value="Unassembled WGS sequence"/>
</dbReference>
<dbReference type="AlphaFoldDB" id="A0A8X6MKQ0"/>
<dbReference type="EMBL" id="BMAV01027578">
    <property type="protein sequence ID" value="GFS60516.1"/>
    <property type="molecule type" value="Genomic_DNA"/>
</dbReference>
<reference evidence="1" key="1">
    <citation type="submission" date="2020-08" db="EMBL/GenBank/DDBJ databases">
        <title>Multicomponent nature underlies the extraordinary mechanical properties of spider dragline silk.</title>
        <authorList>
            <person name="Kono N."/>
            <person name="Nakamura H."/>
            <person name="Mori M."/>
            <person name="Yoshida Y."/>
            <person name="Ohtoshi R."/>
            <person name="Malay A.D."/>
            <person name="Moran D.A.P."/>
            <person name="Tomita M."/>
            <person name="Numata K."/>
            <person name="Arakawa K."/>
        </authorList>
    </citation>
    <scope>NUCLEOTIDE SEQUENCE</scope>
</reference>
<dbReference type="OrthoDB" id="6437118at2759"/>
<comment type="caution">
    <text evidence="1">The sequence shown here is derived from an EMBL/GenBank/DDBJ whole genome shotgun (WGS) entry which is preliminary data.</text>
</comment>
<sequence>MDRNSCTDGKRRCSAAADDELGSRRFAGSRTLPTVRRAWWKTLTFIQQFGECKPNFFLEFCTQRSQSDRVDTLYLRTEHTINAFLKVSACPKQNFKF</sequence>
<accession>A0A8X6MKQ0</accession>
<proteinExistence type="predicted"/>
<gene>
    <name evidence="1" type="ORF">TNIN_357981</name>
</gene>
<evidence type="ECO:0000313" key="1">
    <source>
        <dbReference type="EMBL" id="GFS60516.1"/>
    </source>
</evidence>
<name>A0A8X6MKQ0_9ARAC</name>
<organism evidence="1 2">
    <name type="scientific">Trichonephila inaurata madagascariensis</name>
    <dbReference type="NCBI Taxonomy" id="2747483"/>
    <lineage>
        <taxon>Eukaryota</taxon>
        <taxon>Metazoa</taxon>
        <taxon>Ecdysozoa</taxon>
        <taxon>Arthropoda</taxon>
        <taxon>Chelicerata</taxon>
        <taxon>Arachnida</taxon>
        <taxon>Araneae</taxon>
        <taxon>Araneomorphae</taxon>
        <taxon>Entelegynae</taxon>
        <taxon>Araneoidea</taxon>
        <taxon>Nephilidae</taxon>
        <taxon>Trichonephila</taxon>
        <taxon>Trichonephila inaurata</taxon>
    </lineage>
</organism>